<dbReference type="InterPro" id="IPR012337">
    <property type="entry name" value="RNaseH-like_sf"/>
</dbReference>
<dbReference type="Pfam" id="PF25597">
    <property type="entry name" value="SH3_retrovirus"/>
    <property type="match status" value="1"/>
</dbReference>
<dbReference type="OrthoDB" id="2013098at2759"/>
<feature type="compositionally biased region" description="Basic and acidic residues" evidence="3">
    <location>
        <begin position="206"/>
        <end position="220"/>
    </location>
</feature>
<comment type="caution">
    <text evidence="6">The sequence shown here is derived from an EMBL/GenBank/DDBJ whole genome shotgun (WGS) entry which is preliminary data.</text>
</comment>
<dbReference type="GO" id="GO:0008270">
    <property type="term" value="F:zinc ion binding"/>
    <property type="evidence" value="ECO:0007669"/>
    <property type="project" value="UniProtKB-KW"/>
</dbReference>
<evidence type="ECO:0008006" key="8">
    <source>
        <dbReference type="Google" id="ProtNLM"/>
    </source>
</evidence>
<dbReference type="Proteomes" id="UP000326396">
    <property type="component" value="Linkage Group LG12"/>
</dbReference>
<dbReference type="InterPro" id="IPR001584">
    <property type="entry name" value="Integrase_cat-core"/>
</dbReference>
<dbReference type="InterPro" id="IPR025724">
    <property type="entry name" value="GAG-pre-integrase_dom"/>
</dbReference>
<gene>
    <name evidence="6" type="ORF">E3N88_07963</name>
</gene>
<dbReference type="AlphaFoldDB" id="A0A5N6PFZ4"/>
<evidence type="ECO:0000259" key="5">
    <source>
        <dbReference type="PROSITE" id="PS50994"/>
    </source>
</evidence>
<proteinExistence type="predicted"/>
<dbReference type="EMBL" id="SZYD01000004">
    <property type="protein sequence ID" value="KAD6453258.1"/>
    <property type="molecule type" value="Genomic_DNA"/>
</dbReference>
<name>A0A5N6PFZ4_9ASTR</name>
<feature type="compositionally biased region" description="Polar residues" evidence="3">
    <location>
        <begin position="129"/>
        <end position="142"/>
    </location>
</feature>
<feature type="region of interest" description="Disordered" evidence="3">
    <location>
        <begin position="205"/>
        <end position="224"/>
    </location>
</feature>
<dbReference type="GO" id="GO:0015074">
    <property type="term" value="P:DNA integration"/>
    <property type="evidence" value="ECO:0007669"/>
    <property type="project" value="InterPro"/>
</dbReference>
<dbReference type="PROSITE" id="PS50994">
    <property type="entry name" value="INTEGRASE"/>
    <property type="match status" value="1"/>
</dbReference>
<dbReference type="PANTHER" id="PTHR11439">
    <property type="entry name" value="GAG-POL-RELATED RETROTRANSPOSON"/>
    <property type="match status" value="1"/>
</dbReference>
<dbReference type="InterPro" id="IPR036875">
    <property type="entry name" value="Znf_CCHC_sf"/>
</dbReference>
<evidence type="ECO:0000256" key="3">
    <source>
        <dbReference type="SAM" id="MobiDB-lite"/>
    </source>
</evidence>
<organism evidence="6 7">
    <name type="scientific">Mikania micrantha</name>
    <name type="common">bitter vine</name>
    <dbReference type="NCBI Taxonomy" id="192012"/>
    <lineage>
        <taxon>Eukaryota</taxon>
        <taxon>Viridiplantae</taxon>
        <taxon>Streptophyta</taxon>
        <taxon>Embryophyta</taxon>
        <taxon>Tracheophyta</taxon>
        <taxon>Spermatophyta</taxon>
        <taxon>Magnoliopsida</taxon>
        <taxon>eudicotyledons</taxon>
        <taxon>Gunneridae</taxon>
        <taxon>Pentapetalae</taxon>
        <taxon>asterids</taxon>
        <taxon>campanulids</taxon>
        <taxon>Asterales</taxon>
        <taxon>Asteraceae</taxon>
        <taxon>Asteroideae</taxon>
        <taxon>Heliantheae alliance</taxon>
        <taxon>Eupatorieae</taxon>
        <taxon>Mikania</taxon>
    </lineage>
</organism>
<keyword evidence="2" id="KW-0479">Metal-binding</keyword>
<dbReference type="InterPro" id="IPR013103">
    <property type="entry name" value="RVT_2"/>
</dbReference>
<reference evidence="6 7" key="1">
    <citation type="submission" date="2019-05" db="EMBL/GenBank/DDBJ databases">
        <title>Mikania micrantha, genome provides insights into the molecular mechanism of rapid growth.</title>
        <authorList>
            <person name="Liu B."/>
        </authorList>
    </citation>
    <scope>NUCLEOTIDE SEQUENCE [LARGE SCALE GENOMIC DNA]</scope>
    <source>
        <strain evidence="6">NLD-2019</strain>
        <tissue evidence="6">Leaf</tissue>
    </source>
</reference>
<dbReference type="Pfam" id="PF22936">
    <property type="entry name" value="Pol_BBD"/>
    <property type="match status" value="1"/>
</dbReference>
<protein>
    <recommendedName>
        <fullName evidence="8">Integrase catalytic domain-containing protein</fullName>
    </recommendedName>
</protein>
<evidence type="ECO:0000256" key="2">
    <source>
        <dbReference type="PROSITE-ProRule" id="PRU00047"/>
    </source>
</evidence>
<feature type="domain" description="CCHC-type" evidence="4">
    <location>
        <begin position="191"/>
        <end position="206"/>
    </location>
</feature>
<evidence type="ECO:0000256" key="1">
    <source>
        <dbReference type="ARBA" id="ARBA00022750"/>
    </source>
</evidence>
<keyword evidence="2" id="KW-0862">Zinc</keyword>
<keyword evidence="7" id="KW-1185">Reference proteome</keyword>
<keyword evidence="1" id="KW-0064">Aspartyl protease</keyword>
<evidence type="ECO:0000259" key="4">
    <source>
        <dbReference type="PROSITE" id="PS50158"/>
    </source>
</evidence>
<keyword evidence="1" id="KW-0378">Hydrolase</keyword>
<dbReference type="InterPro" id="IPR057670">
    <property type="entry name" value="SH3_retrovirus"/>
</dbReference>
<dbReference type="GO" id="GO:0003676">
    <property type="term" value="F:nucleic acid binding"/>
    <property type="evidence" value="ECO:0007669"/>
    <property type="project" value="InterPro"/>
</dbReference>
<dbReference type="CDD" id="cd09272">
    <property type="entry name" value="RNase_HI_RT_Ty1"/>
    <property type="match status" value="1"/>
</dbReference>
<dbReference type="SUPFAM" id="SSF53098">
    <property type="entry name" value="Ribonuclease H-like"/>
    <property type="match status" value="1"/>
</dbReference>
<evidence type="ECO:0000313" key="6">
    <source>
        <dbReference type="EMBL" id="KAD6453258.1"/>
    </source>
</evidence>
<accession>A0A5N6PFZ4</accession>
<dbReference type="InterPro" id="IPR043502">
    <property type="entry name" value="DNA/RNA_pol_sf"/>
</dbReference>
<keyword evidence="1" id="KW-0645">Protease</keyword>
<feature type="domain" description="Integrase catalytic" evidence="5">
    <location>
        <begin position="473"/>
        <end position="547"/>
    </location>
</feature>
<dbReference type="InterPro" id="IPR054722">
    <property type="entry name" value="PolX-like_BBD"/>
</dbReference>
<dbReference type="GO" id="GO:0004190">
    <property type="term" value="F:aspartic-type endopeptidase activity"/>
    <property type="evidence" value="ECO:0007669"/>
    <property type="project" value="UniProtKB-KW"/>
</dbReference>
<dbReference type="SUPFAM" id="SSF56672">
    <property type="entry name" value="DNA/RNA polymerases"/>
    <property type="match status" value="1"/>
</dbReference>
<sequence>MTLLKNPTQIESTYQAKQVHAQVFQYSPPISHFTQNSNLLPDLSLSSPHSSLLQFTLEICHQMLLIQFSVCLVHRCCNHRFHYDSFWFKAVTTVGLISLFVGSFTGQRVKHVRGIQWIVDDSSEDGKSSHGNKGNQRSSTNHGRGGSTQRGRHGARGGRGAGRGRGDRGSYKSSQETSSHARKPKDKSQVRCYDCLQLGHYASECKAGKKQDPEAHLTKESDEEPTLLLTMAGEEKGKVVSLNEQTVFLQHQDTAEKNKNMWYLDNGASNHMTGVQELFAELDTKVTGSVRFGDGSKVDIKGKGVLLFQCKTGDQLLIPEVYYIPALKSNILSLGQMTVEGYDISMKGEFLKVRDEQERLLMKVERSVNRLYKILLSPARPVCLTSKIDEEAWLWHVRLGHANFQTIEMVSKEGLVEGLPPLTHPKQLCEGCLVSKQTRKNFSKEAKWRAQKPMELIHGDLCGPITPQSIGEGVRRQKTVPYTPQQNGVVERRNRTVMNMTRALLKTRKVPDEFWGEAVTHAVNILNRLPTKSVQGMTPYEKLKGKKPSLSFFKVFGCIAHTVKLKSHVTKLEDRSVALVYLGFEPGTLGFKLYNPKDKRVLFAREGDVVFNEKEAWDWENNLQVDKGNSTYSTIYLTNELTSANGHVLNGRSEGDPQSPHTPAFTSNIMSSAGTKGLNELSQSDFNEAGLESQEAVWPSGHNDVLRSTPDSSSTNIASFDHKPTRLSRSLDDVYKATEPMTETQIKELYSDQLFLIDDEPTSYEEAAVESHWRKAMEEELEAITRNKTWTLVKLPNDQKVIGLKWVFKVKRDATGRVTKHKARLVAKGYVQQKGVDFEDAFAPVARMETIRLLLALAAKGNWVVHHLDVKSAFLNGELKEEVYVSQPSGFEVKGKEYMVYKLQKALYGLRQAPRAWNMKLDKSLKELGFTRCAHEQAVYKVRTSDAILIIGVYVDDLIVTGSSERKIADFKEKMKSIFEMSDLGKLSYYLGIEVDQKQDSILVKQESYALKILSQMGMQKCNEAKWPMDQKLQLTKDESGKDVNATDYRRVIGSLIYLINTRPDLSFSVGVASKFMQSPKESHQNVVKQILRYLKGTVSYGLKYRKGGDGQLVGYSDSSHGTDIEDRRGTTGMAFYLSGNLITWSSQKQKTVALSSCEAEFMAATSAACEALWLRNLVADLTGNEAQKVVLLVDNASAISLMKNPVFHSRSKHIDTKFHFIRECIERGQIEVKHVSGDLQKADMLTKALPRIKFCEMRSLIGIEDLKKGVNTKGEIVD</sequence>
<dbReference type="Pfam" id="PF07727">
    <property type="entry name" value="RVT_2"/>
    <property type="match status" value="1"/>
</dbReference>
<dbReference type="PANTHER" id="PTHR11439:SF515">
    <property type="entry name" value="GAG-POL POLYPROTEIN"/>
    <property type="match status" value="1"/>
</dbReference>
<dbReference type="Gene3D" id="3.30.420.10">
    <property type="entry name" value="Ribonuclease H-like superfamily/Ribonuclease H"/>
    <property type="match status" value="1"/>
</dbReference>
<feature type="region of interest" description="Disordered" evidence="3">
    <location>
        <begin position="121"/>
        <end position="186"/>
    </location>
</feature>
<dbReference type="InterPro" id="IPR001878">
    <property type="entry name" value="Znf_CCHC"/>
</dbReference>
<keyword evidence="2" id="KW-0863">Zinc-finger</keyword>
<dbReference type="PROSITE" id="PS50158">
    <property type="entry name" value="ZF_CCHC"/>
    <property type="match status" value="1"/>
</dbReference>
<evidence type="ECO:0000313" key="7">
    <source>
        <dbReference type="Proteomes" id="UP000326396"/>
    </source>
</evidence>
<dbReference type="SUPFAM" id="SSF57756">
    <property type="entry name" value="Retrovirus zinc finger-like domains"/>
    <property type="match status" value="1"/>
</dbReference>
<dbReference type="Pfam" id="PF13976">
    <property type="entry name" value="gag_pre-integrs"/>
    <property type="match status" value="1"/>
</dbReference>
<dbReference type="InterPro" id="IPR036397">
    <property type="entry name" value="RNaseH_sf"/>
</dbReference>